<protein>
    <recommendedName>
        <fullName evidence="6">tRNA(Ile)-lysidine synthase</fullName>
        <ecNumber evidence="6">6.3.4.19</ecNumber>
    </recommendedName>
    <alternativeName>
        <fullName evidence="6">tRNA(Ile)-2-lysyl-cytidine synthase</fullName>
    </alternativeName>
    <alternativeName>
        <fullName evidence="6">tRNA(Ile)-lysidine synthetase</fullName>
    </alternativeName>
</protein>
<dbReference type="Proteomes" id="UP000256585">
    <property type="component" value="Chromosome"/>
</dbReference>
<evidence type="ECO:0000256" key="3">
    <source>
        <dbReference type="ARBA" id="ARBA00022741"/>
    </source>
</evidence>
<keyword evidence="1 6" id="KW-0436">Ligase</keyword>
<dbReference type="EMBL" id="CP033058">
    <property type="protein sequence ID" value="AZZ65693.1"/>
    <property type="molecule type" value="Genomic_DNA"/>
</dbReference>
<dbReference type="GO" id="GO:0032267">
    <property type="term" value="F:tRNA(Ile)-lysidine synthase activity"/>
    <property type="evidence" value="ECO:0007669"/>
    <property type="project" value="UniProtKB-EC"/>
</dbReference>
<dbReference type="KEGG" id="mphc:DMC14_002785"/>
<comment type="catalytic activity">
    <reaction evidence="5 6">
        <text>cytidine(34) in tRNA(Ile2) + L-lysine + ATP = lysidine(34) in tRNA(Ile2) + AMP + diphosphate + H(+)</text>
        <dbReference type="Rhea" id="RHEA:43744"/>
        <dbReference type="Rhea" id="RHEA-COMP:10625"/>
        <dbReference type="Rhea" id="RHEA-COMP:10670"/>
        <dbReference type="ChEBI" id="CHEBI:15378"/>
        <dbReference type="ChEBI" id="CHEBI:30616"/>
        <dbReference type="ChEBI" id="CHEBI:32551"/>
        <dbReference type="ChEBI" id="CHEBI:33019"/>
        <dbReference type="ChEBI" id="CHEBI:82748"/>
        <dbReference type="ChEBI" id="CHEBI:83665"/>
        <dbReference type="ChEBI" id="CHEBI:456215"/>
        <dbReference type="EC" id="6.3.4.19"/>
    </reaction>
</comment>
<name>A0A3T0TUJ3_9BACT</name>
<comment type="domain">
    <text evidence="6">The N-terminal region contains the highly conserved SGGXDS motif, predicted to be a P-loop motif involved in ATP binding.</text>
</comment>
<dbReference type="EC" id="6.3.4.19" evidence="6"/>
<dbReference type="GO" id="GO:0005524">
    <property type="term" value="F:ATP binding"/>
    <property type="evidence" value="ECO:0007669"/>
    <property type="project" value="UniProtKB-UniRule"/>
</dbReference>
<evidence type="ECO:0000256" key="1">
    <source>
        <dbReference type="ARBA" id="ARBA00022598"/>
    </source>
</evidence>
<dbReference type="CDD" id="cd01992">
    <property type="entry name" value="TilS_N"/>
    <property type="match status" value="1"/>
</dbReference>
<proteinExistence type="inferred from homology"/>
<keyword evidence="4 6" id="KW-0067">ATP-binding</keyword>
<dbReference type="GO" id="GO:0005737">
    <property type="term" value="C:cytoplasm"/>
    <property type="evidence" value="ECO:0007669"/>
    <property type="project" value="UniProtKB-SubCell"/>
</dbReference>
<keyword evidence="6" id="KW-0963">Cytoplasm</keyword>
<comment type="similarity">
    <text evidence="6">Belongs to the tRNA(Ile)-lysidine synthase family.</text>
</comment>
<dbReference type="PANTHER" id="PTHR43033:SF1">
    <property type="entry name" value="TRNA(ILE)-LYSIDINE SYNTHASE-RELATED"/>
    <property type="match status" value="1"/>
</dbReference>
<keyword evidence="3 6" id="KW-0547">Nucleotide-binding</keyword>
<feature type="domain" description="tRNA(Ile)-lysidine/2-thiocytidine synthase N-terminal" evidence="7">
    <location>
        <begin position="27"/>
        <end position="200"/>
    </location>
</feature>
<evidence type="ECO:0000313" key="9">
    <source>
        <dbReference type="Proteomes" id="UP000256585"/>
    </source>
</evidence>
<evidence type="ECO:0000256" key="5">
    <source>
        <dbReference type="ARBA" id="ARBA00048539"/>
    </source>
</evidence>
<gene>
    <name evidence="6 8" type="primary">tilS</name>
    <name evidence="8" type="ORF">DMC14_002785</name>
</gene>
<evidence type="ECO:0000256" key="2">
    <source>
        <dbReference type="ARBA" id="ARBA00022694"/>
    </source>
</evidence>
<accession>A0A3T0TUJ3</accession>
<comment type="subcellular location">
    <subcellularLocation>
        <location evidence="6">Cytoplasm</location>
    </subcellularLocation>
</comment>
<dbReference type="HAMAP" id="MF_01161">
    <property type="entry name" value="tRNA_Ile_lys_synt"/>
    <property type="match status" value="1"/>
</dbReference>
<dbReference type="InterPro" id="IPR011063">
    <property type="entry name" value="TilS/TtcA_N"/>
</dbReference>
<reference evidence="8" key="1">
    <citation type="submission" date="2019-03" db="EMBL/GenBank/DDBJ databases">
        <title>Draft Sequence and Annotation of the Mycoplasma phocicerebrale Strain 1049T Genome.</title>
        <authorList>
            <person name="Frasca S.Jr."/>
            <person name="Kutish G.F."/>
            <person name="Castellanos Gell J."/>
            <person name="Michaels D.L."/>
            <person name="Brown D.R."/>
        </authorList>
    </citation>
    <scope>NUCLEOTIDE SEQUENCE</scope>
    <source>
        <strain evidence="8">1049</strain>
    </source>
</reference>
<dbReference type="Pfam" id="PF01171">
    <property type="entry name" value="ATP_bind_3"/>
    <property type="match status" value="1"/>
</dbReference>
<dbReference type="Gene3D" id="3.40.50.620">
    <property type="entry name" value="HUPs"/>
    <property type="match status" value="1"/>
</dbReference>
<dbReference type="AlphaFoldDB" id="A0A3T0TUJ3"/>
<comment type="function">
    <text evidence="6">Ligates lysine onto the cytidine present at position 34 of the AUA codon-specific tRNA(Ile) that contains the anticodon CAU, in an ATP-dependent manner. Cytidine is converted to lysidine, thus changing the amino acid specificity of the tRNA from methionine to isoleucine.</text>
</comment>
<dbReference type="InterPro" id="IPR014729">
    <property type="entry name" value="Rossmann-like_a/b/a_fold"/>
</dbReference>
<dbReference type="InterPro" id="IPR012795">
    <property type="entry name" value="tRNA_Ile_lys_synt_N"/>
</dbReference>
<dbReference type="SUPFAM" id="SSF52402">
    <property type="entry name" value="Adenine nucleotide alpha hydrolases-like"/>
    <property type="match status" value="1"/>
</dbReference>
<evidence type="ECO:0000259" key="7">
    <source>
        <dbReference type="Pfam" id="PF01171"/>
    </source>
</evidence>
<dbReference type="NCBIfam" id="TIGR02432">
    <property type="entry name" value="lysidine_TilS_N"/>
    <property type="match status" value="1"/>
</dbReference>
<evidence type="ECO:0000256" key="6">
    <source>
        <dbReference type="HAMAP-Rule" id="MF_01161"/>
    </source>
</evidence>
<dbReference type="OrthoDB" id="9807403at2"/>
<keyword evidence="2 6" id="KW-0819">tRNA processing</keyword>
<dbReference type="GO" id="GO:0006400">
    <property type="term" value="P:tRNA modification"/>
    <property type="evidence" value="ECO:0007669"/>
    <property type="project" value="UniProtKB-UniRule"/>
</dbReference>
<evidence type="ECO:0000313" key="8">
    <source>
        <dbReference type="EMBL" id="AZZ65693.1"/>
    </source>
</evidence>
<keyword evidence="9" id="KW-1185">Reference proteome</keyword>
<dbReference type="PANTHER" id="PTHR43033">
    <property type="entry name" value="TRNA(ILE)-LYSIDINE SYNTHASE-RELATED"/>
    <property type="match status" value="1"/>
</dbReference>
<dbReference type="RefSeq" id="WP_116171484.1">
    <property type="nucleotide sequence ID" value="NZ_CP033058.2"/>
</dbReference>
<evidence type="ECO:0000256" key="4">
    <source>
        <dbReference type="ARBA" id="ARBA00022840"/>
    </source>
</evidence>
<sequence>MENNNILKLKQQLYKEFEKYKINLNSKFIIGVSGGPDSMWLLSLLKDLDIYVATVNYNKREDAWKDQKIVEDYCKLNKINYEVLVLKHEENQKGNFQEIARIERYDFYKKLYDKYGVDYLILAHHKDDSLETFLFQKQSNRQPRQYGILINSQVSGMNIFRPMINLWYKSEIKDFCDKNKIEYAIDSTNDQPIYTRNKIRIQLKKNTIEEKNILFNSMININNKLKEKFLVIDKEYFKFAKNNFNYKKINLTHKYINEILFLFIHKNTKNITLSHNKIELLKKFINSEKNYKMFKLSDHAFVYKEDSLLKIKEN</sequence>
<feature type="binding site" evidence="6">
    <location>
        <begin position="33"/>
        <end position="38"/>
    </location>
    <ligand>
        <name>ATP</name>
        <dbReference type="ChEBI" id="CHEBI:30616"/>
    </ligand>
</feature>
<organism evidence="8 9">
    <name type="scientific">Metamycoplasma phocicerebrale</name>
    <dbReference type="NCBI Taxonomy" id="142649"/>
    <lineage>
        <taxon>Bacteria</taxon>
        <taxon>Bacillati</taxon>
        <taxon>Mycoplasmatota</taxon>
        <taxon>Mycoplasmoidales</taxon>
        <taxon>Metamycoplasmataceae</taxon>
        <taxon>Metamycoplasma</taxon>
    </lineage>
</organism>
<dbReference type="InterPro" id="IPR012094">
    <property type="entry name" value="tRNA_Ile_lys_synt"/>
</dbReference>